<comment type="subcellular location">
    <subcellularLocation>
        <location evidence="9">Cell membrane</location>
        <topology evidence="9">Single-pass membrane protein</topology>
    </subcellularLocation>
    <subcellularLocation>
        <location evidence="1">Membrane</location>
    </subcellularLocation>
</comment>
<evidence type="ECO:0000256" key="5">
    <source>
        <dbReference type="ARBA" id="ARBA00022927"/>
    </source>
</evidence>
<comment type="caution">
    <text evidence="10">The sequence shown here is derived from an EMBL/GenBank/DDBJ whole genome shotgun (WGS) entry which is preliminary data.</text>
</comment>
<accession>A0ABP5EY63</accession>
<dbReference type="InterPro" id="IPR005807">
    <property type="entry name" value="SecE_bac"/>
</dbReference>
<evidence type="ECO:0000256" key="3">
    <source>
        <dbReference type="ARBA" id="ARBA00022475"/>
    </source>
</evidence>
<dbReference type="NCBIfam" id="TIGR00964">
    <property type="entry name" value="secE_bact"/>
    <property type="match status" value="1"/>
</dbReference>
<feature type="transmembrane region" description="Helical" evidence="9">
    <location>
        <begin position="45"/>
        <end position="66"/>
    </location>
</feature>
<comment type="similarity">
    <text evidence="9">Belongs to the SecE/SEC61-gamma family.</text>
</comment>
<dbReference type="Pfam" id="PF00584">
    <property type="entry name" value="SecE"/>
    <property type="match status" value="1"/>
</dbReference>
<keyword evidence="3 9" id="KW-1003">Cell membrane</keyword>
<dbReference type="Proteomes" id="UP001500755">
    <property type="component" value="Unassembled WGS sequence"/>
</dbReference>
<evidence type="ECO:0000256" key="7">
    <source>
        <dbReference type="ARBA" id="ARBA00023010"/>
    </source>
</evidence>
<keyword evidence="7 9" id="KW-0811">Translocation</keyword>
<proteinExistence type="inferred from homology"/>
<evidence type="ECO:0000256" key="9">
    <source>
        <dbReference type="HAMAP-Rule" id="MF_00422"/>
    </source>
</evidence>
<reference evidence="11" key="1">
    <citation type="journal article" date="2019" name="Int. J. Syst. Evol. Microbiol.">
        <title>The Global Catalogue of Microorganisms (GCM) 10K type strain sequencing project: providing services to taxonomists for standard genome sequencing and annotation.</title>
        <authorList>
            <consortium name="The Broad Institute Genomics Platform"/>
            <consortium name="The Broad Institute Genome Sequencing Center for Infectious Disease"/>
            <person name="Wu L."/>
            <person name="Ma J."/>
        </authorList>
    </citation>
    <scope>NUCLEOTIDE SEQUENCE [LARGE SCALE GENOMIC DNA]</scope>
    <source>
        <strain evidence="11">JCM 14546</strain>
    </source>
</reference>
<organism evidence="10 11">
    <name type="scientific">Brevibacterium samyangense</name>
    <dbReference type="NCBI Taxonomy" id="366888"/>
    <lineage>
        <taxon>Bacteria</taxon>
        <taxon>Bacillati</taxon>
        <taxon>Actinomycetota</taxon>
        <taxon>Actinomycetes</taxon>
        <taxon>Micrococcales</taxon>
        <taxon>Brevibacteriaceae</taxon>
        <taxon>Brevibacterium</taxon>
    </lineage>
</organism>
<evidence type="ECO:0000256" key="6">
    <source>
        <dbReference type="ARBA" id="ARBA00022989"/>
    </source>
</evidence>
<evidence type="ECO:0000313" key="11">
    <source>
        <dbReference type="Proteomes" id="UP001500755"/>
    </source>
</evidence>
<keyword evidence="11" id="KW-1185">Reference proteome</keyword>
<keyword evidence="2 9" id="KW-0813">Transport</keyword>
<keyword evidence="4 9" id="KW-0812">Transmembrane</keyword>
<comment type="subunit">
    <text evidence="9">Component of the Sec protein translocase complex. Heterotrimer consisting of SecY, SecE and SecG subunits. The heterotrimers can form oligomers, although 1 heterotrimer is thought to be able to translocate proteins. Interacts with the ribosome. Interacts with SecDF, and other proteins may be involved. Interacts with SecA.</text>
</comment>
<dbReference type="Gene3D" id="1.20.5.1030">
    <property type="entry name" value="Preprotein translocase secy subunit"/>
    <property type="match status" value="1"/>
</dbReference>
<comment type="function">
    <text evidence="9">Essential subunit of the Sec protein translocation channel SecYEG. Clamps together the 2 halves of SecY. May contact the channel plug during translocation.</text>
</comment>
<dbReference type="EMBL" id="BAAANO010000020">
    <property type="protein sequence ID" value="GAA2010374.1"/>
    <property type="molecule type" value="Genomic_DNA"/>
</dbReference>
<evidence type="ECO:0000256" key="8">
    <source>
        <dbReference type="ARBA" id="ARBA00023136"/>
    </source>
</evidence>
<keyword evidence="6 9" id="KW-1133">Transmembrane helix</keyword>
<dbReference type="PANTHER" id="PTHR33910">
    <property type="entry name" value="PROTEIN TRANSLOCASE SUBUNIT SECE"/>
    <property type="match status" value="1"/>
</dbReference>
<protein>
    <recommendedName>
        <fullName evidence="9">Protein translocase subunit SecE</fullName>
    </recommendedName>
</protein>
<name>A0ABP5EY63_9MICO</name>
<gene>
    <name evidence="9 10" type="primary">secE</name>
    <name evidence="10" type="ORF">GCM10009755_21850</name>
</gene>
<keyword evidence="5 9" id="KW-0653">Protein transport</keyword>
<sequence>MESTAKAGQPHRDAKKRGFFGTILQFFREVVSELKKVVTPTRKELINFVLVVLAFVIVMMLLVTALDFVFGKLAATVFAGESLWPLW</sequence>
<dbReference type="HAMAP" id="MF_00422">
    <property type="entry name" value="SecE"/>
    <property type="match status" value="1"/>
</dbReference>
<evidence type="ECO:0000256" key="1">
    <source>
        <dbReference type="ARBA" id="ARBA00004370"/>
    </source>
</evidence>
<dbReference type="InterPro" id="IPR001901">
    <property type="entry name" value="Translocase_SecE/Sec61-g"/>
</dbReference>
<evidence type="ECO:0000313" key="10">
    <source>
        <dbReference type="EMBL" id="GAA2010374.1"/>
    </source>
</evidence>
<evidence type="ECO:0000256" key="4">
    <source>
        <dbReference type="ARBA" id="ARBA00022692"/>
    </source>
</evidence>
<evidence type="ECO:0000256" key="2">
    <source>
        <dbReference type="ARBA" id="ARBA00022448"/>
    </source>
</evidence>
<dbReference type="RefSeq" id="WP_344309643.1">
    <property type="nucleotide sequence ID" value="NZ_BAAANO010000020.1"/>
</dbReference>
<keyword evidence="8 9" id="KW-0472">Membrane</keyword>
<dbReference type="PANTHER" id="PTHR33910:SF1">
    <property type="entry name" value="PROTEIN TRANSLOCASE SUBUNIT SECE"/>
    <property type="match status" value="1"/>
</dbReference>
<dbReference type="InterPro" id="IPR038379">
    <property type="entry name" value="SecE_sf"/>
</dbReference>